<reference evidence="2" key="2">
    <citation type="journal article" date="2021" name="PeerJ">
        <title>Extensive microbial diversity within the chicken gut microbiome revealed by metagenomics and culture.</title>
        <authorList>
            <person name="Gilroy R."/>
            <person name="Ravi A."/>
            <person name="Getino M."/>
            <person name="Pursley I."/>
            <person name="Horton D.L."/>
            <person name="Alikhan N.F."/>
            <person name="Baker D."/>
            <person name="Gharbi K."/>
            <person name="Hall N."/>
            <person name="Watson M."/>
            <person name="Adriaenssens E.M."/>
            <person name="Foster-Nyarko E."/>
            <person name="Jarju S."/>
            <person name="Secka A."/>
            <person name="Antonio M."/>
            <person name="Oren A."/>
            <person name="Chaudhuri R.R."/>
            <person name="La Ragione R."/>
            <person name="Hildebrand F."/>
            <person name="Pallen M.J."/>
        </authorList>
    </citation>
    <scope>NUCLEOTIDE SEQUENCE</scope>
    <source>
        <strain evidence="2">CHK190-19873</strain>
    </source>
</reference>
<evidence type="ECO:0000259" key="1">
    <source>
        <dbReference type="Pfam" id="PF01909"/>
    </source>
</evidence>
<dbReference type="EMBL" id="DVIQ01000113">
    <property type="protein sequence ID" value="HIS33139.1"/>
    <property type="molecule type" value="Genomic_DNA"/>
</dbReference>
<dbReference type="Pfam" id="PF01909">
    <property type="entry name" value="NTP_transf_2"/>
    <property type="match status" value="1"/>
</dbReference>
<dbReference type="InterPro" id="IPR002934">
    <property type="entry name" value="Polymerase_NTP_transf_dom"/>
</dbReference>
<evidence type="ECO:0000313" key="3">
    <source>
        <dbReference type="Proteomes" id="UP000823935"/>
    </source>
</evidence>
<dbReference type="SUPFAM" id="SSF81301">
    <property type="entry name" value="Nucleotidyltransferase"/>
    <property type="match status" value="1"/>
</dbReference>
<sequence length="223" mass="25424">MNFSIDNWMELYRRGVESCFGGRIWFLGLQGSYGRGEATVDSDIDVVLILDQVSPEDLREYSRLLDTLPNREKICGFVSGKKELLCWEPSDLFQFCYDTTPVTGSLEPLFERISREDVIRAVRIGACNVYHMCAHNLVHEKSGDILKGLYKSATFTLQAIGFLETGSYQKRKERLGASLPESDRRLLETGMELKGREQVSGEEFDRLSGMLLSWASGWIRRTM</sequence>
<dbReference type="InterPro" id="IPR043519">
    <property type="entry name" value="NT_sf"/>
</dbReference>
<dbReference type="Proteomes" id="UP000823935">
    <property type="component" value="Unassembled WGS sequence"/>
</dbReference>
<comment type="caution">
    <text evidence="2">The sequence shown here is derived from an EMBL/GenBank/DDBJ whole genome shotgun (WGS) entry which is preliminary data.</text>
</comment>
<protein>
    <submittedName>
        <fullName evidence="2">Nucleotidyltransferase domain-containing protein</fullName>
    </submittedName>
</protein>
<reference evidence="2" key="1">
    <citation type="submission" date="2020-10" db="EMBL/GenBank/DDBJ databases">
        <authorList>
            <person name="Gilroy R."/>
        </authorList>
    </citation>
    <scope>NUCLEOTIDE SEQUENCE</scope>
    <source>
        <strain evidence="2">CHK190-19873</strain>
    </source>
</reference>
<name>A0A9D1JM67_9FIRM</name>
<dbReference type="AlphaFoldDB" id="A0A9D1JM67"/>
<dbReference type="Gene3D" id="3.30.460.10">
    <property type="entry name" value="Beta Polymerase, domain 2"/>
    <property type="match status" value="1"/>
</dbReference>
<dbReference type="GO" id="GO:0016779">
    <property type="term" value="F:nucleotidyltransferase activity"/>
    <property type="evidence" value="ECO:0007669"/>
    <property type="project" value="InterPro"/>
</dbReference>
<accession>A0A9D1JM67</accession>
<feature type="domain" description="Polymerase nucleotidyl transferase" evidence="1">
    <location>
        <begin position="28"/>
        <end position="63"/>
    </location>
</feature>
<gene>
    <name evidence="2" type="ORF">IAB44_16580</name>
</gene>
<proteinExistence type="predicted"/>
<organism evidence="2 3">
    <name type="scientific">Candidatus Limivivens intestinipullorum</name>
    <dbReference type="NCBI Taxonomy" id="2840858"/>
    <lineage>
        <taxon>Bacteria</taxon>
        <taxon>Bacillati</taxon>
        <taxon>Bacillota</taxon>
        <taxon>Clostridia</taxon>
        <taxon>Lachnospirales</taxon>
        <taxon>Lachnospiraceae</taxon>
        <taxon>Lachnospiraceae incertae sedis</taxon>
        <taxon>Candidatus Limivivens</taxon>
    </lineage>
</organism>
<dbReference type="CDD" id="cd05403">
    <property type="entry name" value="NT_KNTase_like"/>
    <property type="match status" value="1"/>
</dbReference>
<evidence type="ECO:0000313" key="2">
    <source>
        <dbReference type="EMBL" id="HIS33139.1"/>
    </source>
</evidence>